<feature type="domain" description="HTH araC/xylS-type" evidence="5">
    <location>
        <begin position="238"/>
        <end position="336"/>
    </location>
</feature>
<dbReference type="SUPFAM" id="SSF46689">
    <property type="entry name" value="Homeodomain-like"/>
    <property type="match status" value="1"/>
</dbReference>
<dbReference type="InterPro" id="IPR009057">
    <property type="entry name" value="Homeodomain-like_sf"/>
</dbReference>
<evidence type="ECO:0000313" key="7">
    <source>
        <dbReference type="Proteomes" id="UP001055156"/>
    </source>
</evidence>
<keyword evidence="7" id="KW-1185">Reference proteome</keyword>
<dbReference type="PANTHER" id="PTHR47894:SF1">
    <property type="entry name" value="HTH-TYPE TRANSCRIPTIONAL REGULATOR VQSM"/>
    <property type="match status" value="1"/>
</dbReference>
<evidence type="ECO:0000256" key="4">
    <source>
        <dbReference type="SAM" id="MobiDB-lite"/>
    </source>
</evidence>
<name>A0ABQ4TCW9_METOR</name>
<dbReference type="Pfam" id="PF12625">
    <property type="entry name" value="Arabinose_bd"/>
    <property type="match status" value="1"/>
</dbReference>
<dbReference type="Proteomes" id="UP001055156">
    <property type="component" value="Unassembled WGS sequence"/>
</dbReference>
<comment type="caution">
    <text evidence="6">The sequence shown here is derived from an EMBL/GenBank/DDBJ whole genome shotgun (WGS) entry which is preliminary data.</text>
</comment>
<dbReference type="InterPro" id="IPR018062">
    <property type="entry name" value="HTH_AraC-typ_CS"/>
</dbReference>
<keyword evidence="1" id="KW-0805">Transcription regulation</keyword>
<protein>
    <recommendedName>
        <fullName evidence="5">HTH araC/xylS-type domain-containing protein</fullName>
    </recommendedName>
</protein>
<feature type="region of interest" description="Disordered" evidence="4">
    <location>
        <begin position="339"/>
        <end position="358"/>
    </location>
</feature>
<dbReference type="Gene3D" id="1.10.10.60">
    <property type="entry name" value="Homeodomain-like"/>
    <property type="match status" value="1"/>
</dbReference>
<dbReference type="RefSeq" id="WP_238313999.1">
    <property type="nucleotide sequence ID" value="NZ_BPQV01000016.1"/>
</dbReference>
<dbReference type="PROSITE" id="PS01124">
    <property type="entry name" value="HTH_ARAC_FAMILY_2"/>
    <property type="match status" value="1"/>
</dbReference>
<gene>
    <name evidence="6" type="ORF">LKMONMHP_4329</name>
</gene>
<evidence type="ECO:0000259" key="5">
    <source>
        <dbReference type="PROSITE" id="PS01124"/>
    </source>
</evidence>
<evidence type="ECO:0000256" key="1">
    <source>
        <dbReference type="ARBA" id="ARBA00023015"/>
    </source>
</evidence>
<dbReference type="InterPro" id="IPR018060">
    <property type="entry name" value="HTH_AraC"/>
</dbReference>
<evidence type="ECO:0000256" key="3">
    <source>
        <dbReference type="ARBA" id="ARBA00023163"/>
    </source>
</evidence>
<dbReference type="PROSITE" id="PS00041">
    <property type="entry name" value="HTH_ARAC_FAMILY_1"/>
    <property type="match status" value="1"/>
</dbReference>
<reference evidence="6" key="2">
    <citation type="submission" date="2021-08" db="EMBL/GenBank/DDBJ databases">
        <authorList>
            <person name="Tani A."/>
            <person name="Ola A."/>
            <person name="Ogura Y."/>
            <person name="Katsura K."/>
            <person name="Hayashi T."/>
        </authorList>
    </citation>
    <scope>NUCLEOTIDE SEQUENCE</scope>
    <source>
        <strain evidence="6">NBRC 15689</strain>
    </source>
</reference>
<dbReference type="PANTHER" id="PTHR47894">
    <property type="entry name" value="HTH-TYPE TRANSCRIPTIONAL REGULATOR GADX"/>
    <property type="match status" value="1"/>
</dbReference>
<evidence type="ECO:0000313" key="6">
    <source>
        <dbReference type="EMBL" id="GJE29448.1"/>
    </source>
</evidence>
<evidence type="ECO:0000256" key="2">
    <source>
        <dbReference type="ARBA" id="ARBA00023125"/>
    </source>
</evidence>
<dbReference type="EMBL" id="BPQV01000016">
    <property type="protein sequence ID" value="GJE29448.1"/>
    <property type="molecule type" value="Genomic_DNA"/>
</dbReference>
<organism evidence="6 7">
    <name type="scientific">Methylobacterium organophilum</name>
    <dbReference type="NCBI Taxonomy" id="410"/>
    <lineage>
        <taxon>Bacteria</taxon>
        <taxon>Pseudomonadati</taxon>
        <taxon>Pseudomonadota</taxon>
        <taxon>Alphaproteobacteria</taxon>
        <taxon>Hyphomicrobiales</taxon>
        <taxon>Methylobacteriaceae</taxon>
        <taxon>Methylobacterium</taxon>
    </lineage>
</organism>
<proteinExistence type="predicted"/>
<keyword evidence="2" id="KW-0238">DNA-binding</keyword>
<dbReference type="SMART" id="SM00342">
    <property type="entry name" value="HTH_ARAC"/>
    <property type="match status" value="1"/>
</dbReference>
<reference evidence="6" key="1">
    <citation type="journal article" date="2021" name="Front. Microbiol.">
        <title>Comprehensive Comparative Genomics and Phenotyping of Methylobacterium Species.</title>
        <authorList>
            <person name="Alessa O."/>
            <person name="Ogura Y."/>
            <person name="Fujitani Y."/>
            <person name="Takami H."/>
            <person name="Hayashi T."/>
            <person name="Sahin N."/>
            <person name="Tani A."/>
        </authorList>
    </citation>
    <scope>NUCLEOTIDE SEQUENCE</scope>
    <source>
        <strain evidence="6">NBRC 15689</strain>
    </source>
</reference>
<sequence length="358" mass="39642">MIPYGPAPPLAPALSSTVVALAIERLTQAGFDPEPLLRQAGLADDPIRGDAAECRSAFLNTAAEVLHDRSLGLHLAQGYDLRRLGLFFYLMASSETVGEALNCFERFARTDGSGLQASFRMSDVALTVVVGLQDPVHKPDRHFSEFRLLSIYRLVTSLAPATPLGVSFTHERHEAAEETESRFAVPVEFDASEDRIAFAVGLAEARLPSFDPYLHESLVRYFEHAEEATRREPDLLWSQVKKAMAPRLSQGTATTAEIARDLGMSTRTLSRRLHQEGKTFSGVLDELRAELAIHYIKIKGLPISEIAWLLGYREASALVVAFRRWTGMSPTELRRRYDVAPVPSGRRGPREPPGGRLH</sequence>
<dbReference type="Pfam" id="PF12833">
    <property type="entry name" value="HTH_18"/>
    <property type="match status" value="1"/>
</dbReference>
<dbReference type="InterPro" id="IPR032687">
    <property type="entry name" value="AraC-type_N"/>
</dbReference>
<accession>A0ABQ4TCW9</accession>
<keyword evidence="3" id="KW-0804">Transcription</keyword>